<protein>
    <recommendedName>
        <fullName evidence="4">Early transcribed membrane protein 13</fullName>
    </recommendedName>
</protein>
<dbReference type="OrthoDB" id="369758at2759"/>
<reference evidence="2 3" key="1">
    <citation type="submission" date="2013-02" db="EMBL/GenBank/DDBJ databases">
        <title>The Genome Annotation of Plasmodium falciparum Vietnam Oak-Knoll (FVO).</title>
        <authorList>
            <consortium name="The Broad Institute Genome Sequencing Platform"/>
            <consortium name="The Broad Institute Genome Sequencing Center for Infectious Disease"/>
            <person name="Neafsey D."/>
            <person name="Hoffman S."/>
            <person name="Volkman S."/>
            <person name="Rosenthal P."/>
            <person name="Walker B."/>
            <person name="Young S.K."/>
            <person name="Zeng Q."/>
            <person name="Gargeya S."/>
            <person name="Fitzgerald M."/>
            <person name="Haas B."/>
            <person name="Abouelleil A."/>
            <person name="Allen A.W."/>
            <person name="Alvarado L."/>
            <person name="Arachchi H.M."/>
            <person name="Berlin A.M."/>
            <person name="Chapman S.B."/>
            <person name="Gainer-Dewar J."/>
            <person name="Goldberg J."/>
            <person name="Griggs A."/>
            <person name="Gujja S."/>
            <person name="Hansen M."/>
            <person name="Howarth C."/>
            <person name="Imamovic A."/>
            <person name="Ireland A."/>
            <person name="Larimer J."/>
            <person name="McCowan C."/>
            <person name="Murphy C."/>
            <person name="Pearson M."/>
            <person name="Poon T.W."/>
            <person name="Priest M."/>
            <person name="Roberts A."/>
            <person name="Saif S."/>
            <person name="Shea T."/>
            <person name="Sisk P."/>
            <person name="Sykes S."/>
            <person name="Wortman J."/>
            <person name="Nusbaum C."/>
            <person name="Birren B."/>
        </authorList>
    </citation>
    <scope>NUCLEOTIDE SEQUENCE [LARGE SCALE GENOMIC DNA]</scope>
    <source>
        <strain evidence="3">Vietnam Oak-Knoll (FVO)</strain>
    </source>
</reference>
<feature type="transmembrane region" description="Helical" evidence="1">
    <location>
        <begin position="61"/>
        <end position="86"/>
    </location>
</feature>
<sequence length="229" mass="26831">MKVSKLVLFAHIFFIINILCQYICLNASKVNKKGKIAEEKKRKNIKNIDKAIEEHNKRKKLIYYSLIASGAIASVAAILGLGYYGYKKSREDDLYYNKYLEYRNGEYNIKYQDGAIASTSEFYIEPEGINKINLNKPIIENKNNVDVSIKRYNNFVDIARLSIQKHFEHLSNDQKDSHVNNMEYMQKFVQGLQENRNISLSKYQENKAVMDLKYHLQKVYANYLSQEEN</sequence>
<evidence type="ECO:0000256" key="1">
    <source>
        <dbReference type="SAM" id="Phobius"/>
    </source>
</evidence>
<gene>
    <name evidence="2" type="ORF">PFFVO_03859</name>
</gene>
<reference evidence="2 3" key="2">
    <citation type="submission" date="2013-02" db="EMBL/GenBank/DDBJ databases">
        <title>The Genome Sequence of Plasmodium falciparum Vietnam Oak-Knoll (FVO).</title>
        <authorList>
            <consortium name="The Broad Institute Genome Sequencing Platform"/>
            <consortium name="The Broad Institute Genome Sequencing Center for Infectious Disease"/>
            <person name="Neafsey D."/>
            <person name="Cheeseman I."/>
            <person name="Volkman S."/>
            <person name="Adams J."/>
            <person name="Walker B."/>
            <person name="Young S.K."/>
            <person name="Zeng Q."/>
            <person name="Gargeya S."/>
            <person name="Fitzgerald M."/>
            <person name="Haas B."/>
            <person name="Abouelleil A."/>
            <person name="Alvarado L."/>
            <person name="Arachchi H.M."/>
            <person name="Berlin A.M."/>
            <person name="Chapman S.B."/>
            <person name="Dewar J."/>
            <person name="Goldberg J."/>
            <person name="Griggs A."/>
            <person name="Gujja S."/>
            <person name="Hansen M."/>
            <person name="Howarth C."/>
            <person name="Imamovic A."/>
            <person name="Larimer J."/>
            <person name="McCowan C."/>
            <person name="Murphy C."/>
            <person name="Neiman D."/>
            <person name="Pearson M."/>
            <person name="Priest M."/>
            <person name="Roberts A."/>
            <person name="Saif S."/>
            <person name="Shea T."/>
            <person name="Sisk P."/>
            <person name="Sykes S."/>
            <person name="Wortman J."/>
            <person name="Nusbaum C."/>
            <person name="Birren B."/>
        </authorList>
    </citation>
    <scope>NUCLEOTIDE SEQUENCE [LARGE SCALE GENOMIC DNA]</scope>
    <source>
        <strain evidence="3">Vietnam Oak-Knoll (FVO)</strain>
    </source>
</reference>
<keyword evidence="1" id="KW-0812">Transmembrane</keyword>
<dbReference type="NCBIfam" id="TIGR01495">
    <property type="entry name" value="ETRAMP"/>
    <property type="match status" value="1"/>
</dbReference>
<dbReference type="Proteomes" id="UP000030690">
    <property type="component" value="Unassembled WGS sequence"/>
</dbReference>
<dbReference type="Pfam" id="PF11567">
    <property type="entry name" value="PfUIS3"/>
    <property type="match status" value="1"/>
</dbReference>
<evidence type="ECO:0008006" key="4">
    <source>
        <dbReference type="Google" id="ProtNLM"/>
    </source>
</evidence>
<keyword evidence="1" id="KW-0472">Membrane</keyword>
<dbReference type="Gene3D" id="1.20.58.1330">
    <property type="entry name" value="Plasmodium falciparum UIS3 membrane protein"/>
    <property type="match status" value="1"/>
</dbReference>
<dbReference type="SMR" id="A0A024V493"/>
<dbReference type="InterPro" id="IPR006389">
    <property type="entry name" value="Early_transc_mb_plasmodium"/>
</dbReference>
<name>A0A024V493_PLAFA</name>
<evidence type="ECO:0000313" key="3">
    <source>
        <dbReference type="Proteomes" id="UP000030690"/>
    </source>
</evidence>
<dbReference type="InterPro" id="IPR021626">
    <property type="entry name" value="PfUIS3"/>
</dbReference>
<dbReference type="FunFam" id="1.20.58.1330:FF:000001">
    <property type="entry name" value="Early transcribed membrane protein 13"/>
    <property type="match status" value="1"/>
</dbReference>
<proteinExistence type="predicted"/>
<dbReference type="InterPro" id="IPR038403">
    <property type="entry name" value="PfUIS3_sf"/>
</dbReference>
<dbReference type="Pfam" id="PF09716">
    <property type="entry name" value="ETRAMP"/>
    <property type="match status" value="1"/>
</dbReference>
<keyword evidence="1" id="KW-1133">Transmembrane helix</keyword>
<dbReference type="AlphaFoldDB" id="A0A024V493"/>
<accession>A0A024V493</accession>
<evidence type="ECO:0000313" key="2">
    <source>
        <dbReference type="EMBL" id="ETW17030.1"/>
    </source>
</evidence>
<dbReference type="EMBL" id="KI925134">
    <property type="protein sequence ID" value="ETW17030.1"/>
    <property type="molecule type" value="Genomic_DNA"/>
</dbReference>
<organism evidence="2 3">
    <name type="scientific">Plasmodium falciparum Vietnam Oak-Knoll</name>
    <name type="common">FVO</name>
    <dbReference type="NCBI Taxonomy" id="1036723"/>
    <lineage>
        <taxon>Eukaryota</taxon>
        <taxon>Sar</taxon>
        <taxon>Alveolata</taxon>
        <taxon>Apicomplexa</taxon>
        <taxon>Aconoidasida</taxon>
        <taxon>Haemosporida</taxon>
        <taxon>Plasmodiidae</taxon>
        <taxon>Plasmodium</taxon>
        <taxon>Plasmodium (Laverania)</taxon>
    </lineage>
</organism>
<feature type="transmembrane region" description="Helical" evidence="1">
    <location>
        <begin position="6"/>
        <end position="25"/>
    </location>
</feature>